<gene>
    <name evidence="1" type="ORF">ElyMa_006964900</name>
</gene>
<dbReference type="InterPro" id="IPR043128">
    <property type="entry name" value="Rev_trsase/Diguanyl_cyclase"/>
</dbReference>
<keyword evidence="2" id="KW-1185">Reference proteome</keyword>
<organism evidence="1 2">
    <name type="scientific">Elysia marginata</name>
    <dbReference type="NCBI Taxonomy" id="1093978"/>
    <lineage>
        <taxon>Eukaryota</taxon>
        <taxon>Metazoa</taxon>
        <taxon>Spiralia</taxon>
        <taxon>Lophotrochozoa</taxon>
        <taxon>Mollusca</taxon>
        <taxon>Gastropoda</taxon>
        <taxon>Heterobranchia</taxon>
        <taxon>Euthyneura</taxon>
        <taxon>Panpulmonata</taxon>
        <taxon>Sacoglossa</taxon>
        <taxon>Placobranchoidea</taxon>
        <taxon>Plakobranchidae</taxon>
        <taxon>Elysia</taxon>
    </lineage>
</organism>
<dbReference type="InterPro" id="IPR050951">
    <property type="entry name" value="Retrovirus_Pol_polyprotein"/>
</dbReference>
<dbReference type="Proteomes" id="UP000762676">
    <property type="component" value="Unassembled WGS sequence"/>
</dbReference>
<comment type="caution">
    <text evidence="1">The sequence shown here is derived from an EMBL/GenBank/DDBJ whole genome shotgun (WGS) entry which is preliminary data.</text>
</comment>
<name>A0AAV4JMP5_9GAST</name>
<evidence type="ECO:0000313" key="1">
    <source>
        <dbReference type="EMBL" id="GFS22973.1"/>
    </source>
</evidence>
<dbReference type="InterPro" id="IPR043502">
    <property type="entry name" value="DNA/RNA_pol_sf"/>
</dbReference>
<evidence type="ECO:0000313" key="2">
    <source>
        <dbReference type="Proteomes" id="UP000762676"/>
    </source>
</evidence>
<dbReference type="EMBL" id="BMAT01013918">
    <property type="protein sequence ID" value="GFS22973.1"/>
    <property type="molecule type" value="Genomic_DNA"/>
</dbReference>
<protein>
    <submittedName>
        <fullName evidence="1">Retrovirus-related Pol polyprotein from</fullName>
    </submittedName>
</protein>
<proteinExistence type="predicted"/>
<reference evidence="1 2" key="1">
    <citation type="journal article" date="2021" name="Elife">
        <title>Chloroplast acquisition without the gene transfer in kleptoplastic sea slugs, Plakobranchus ocellatus.</title>
        <authorList>
            <person name="Maeda T."/>
            <person name="Takahashi S."/>
            <person name="Yoshida T."/>
            <person name="Shimamura S."/>
            <person name="Takaki Y."/>
            <person name="Nagai Y."/>
            <person name="Toyoda A."/>
            <person name="Suzuki Y."/>
            <person name="Arimoto A."/>
            <person name="Ishii H."/>
            <person name="Satoh N."/>
            <person name="Nishiyama T."/>
            <person name="Hasebe M."/>
            <person name="Maruyama T."/>
            <person name="Minagawa J."/>
            <person name="Obokata J."/>
            <person name="Shigenobu S."/>
        </authorList>
    </citation>
    <scope>NUCLEOTIDE SEQUENCE [LARGE SCALE GENOMIC DNA]</scope>
</reference>
<dbReference type="Gene3D" id="3.30.70.270">
    <property type="match status" value="1"/>
</dbReference>
<dbReference type="Gene3D" id="3.10.10.10">
    <property type="entry name" value="HIV Type 1 Reverse Transcriptase, subunit A, domain 1"/>
    <property type="match status" value="1"/>
</dbReference>
<sequence length="136" mass="14837">MWNGSKVRPLEGALLDVRSEKTGSVHQVPFTVVENSLSCLLGLSTAQRLGLVTFNTDKAIASVFTKADNDARDRGNLIPVEEPTPWVSQMAIVEKANGGFRLCIDPRPLNDALQREHLSLPTSEDVLPELSKAKSI</sequence>
<dbReference type="AlphaFoldDB" id="A0AAV4JMP5"/>
<dbReference type="SUPFAM" id="SSF56672">
    <property type="entry name" value="DNA/RNA polymerases"/>
    <property type="match status" value="1"/>
</dbReference>
<dbReference type="PANTHER" id="PTHR37984:SF8">
    <property type="entry name" value="CCHC-TYPE DOMAIN-CONTAINING PROTEIN"/>
    <property type="match status" value="1"/>
</dbReference>
<dbReference type="PANTHER" id="PTHR37984">
    <property type="entry name" value="PROTEIN CBG26694"/>
    <property type="match status" value="1"/>
</dbReference>
<accession>A0AAV4JMP5</accession>